<comment type="caution">
    <text evidence="1">The sequence shown here is derived from an EMBL/GenBank/DDBJ whole genome shotgun (WGS) entry which is preliminary data.</text>
</comment>
<accession>A0A8K1GYE7</accession>
<name>A0A8K1GYE7_9PASS</name>
<dbReference type="AlphaFoldDB" id="A0A8K1GYE7"/>
<protein>
    <submittedName>
        <fullName evidence="1">Uncharacterized protein</fullName>
    </submittedName>
</protein>
<evidence type="ECO:0000313" key="2">
    <source>
        <dbReference type="Proteomes" id="UP000796761"/>
    </source>
</evidence>
<proteinExistence type="predicted"/>
<gene>
    <name evidence="1" type="ORF">HGM15179_000439</name>
</gene>
<dbReference type="OrthoDB" id="276744at2759"/>
<evidence type="ECO:0000313" key="1">
    <source>
        <dbReference type="EMBL" id="TRZ26668.1"/>
    </source>
</evidence>
<dbReference type="EMBL" id="SWJQ01000007">
    <property type="protein sequence ID" value="TRZ26668.1"/>
    <property type="molecule type" value="Genomic_DNA"/>
</dbReference>
<organism evidence="1 2">
    <name type="scientific">Zosterops borbonicus</name>
    <dbReference type="NCBI Taxonomy" id="364589"/>
    <lineage>
        <taxon>Eukaryota</taxon>
        <taxon>Metazoa</taxon>
        <taxon>Chordata</taxon>
        <taxon>Craniata</taxon>
        <taxon>Vertebrata</taxon>
        <taxon>Euteleostomi</taxon>
        <taxon>Archelosauria</taxon>
        <taxon>Archosauria</taxon>
        <taxon>Dinosauria</taxon>
        <taxon>Saurischia</taxon>
        <taxon>Theropoda</taxon>
        <taxon>Coelurosauria</taxon>
        <taxon>Aves</taxon>
        <taxon>Neognathae</taxon>
        <taxon>Neoaves</taxon>
        <taxon>Telluraves</taxon>
        <taxon>Australaves</taxon>
        <taxon>Passeriformes</taxon>
        <taxon>Sylvioidea</taxon>
        <taxon>Zosteropidae</taxon>
        <taxon>Zosterops</taxon>
    </lineage>
</organism>
<sequence length="109" mass="12447">MKMTRGLEDLSCEDRLRDLGLFSLEKRRIWGDLTAASQHLKGPTREPERDFLQGHVIGKTRGNGLNLEEGTHITNKDSNVYNQEHHLGYDQQPVTSTRGVKFFIKPPCN</sequence>
<dbReference type="Proteomes" id="UP000796761">
    <property type="component" value="Unassembled WGS sequence"/>
</dbReference>
<reference evidence="1" key="1">
    <citation type="submission" date="2019-04" db="EMBL/GenBank/DDBJ databases">
        <title>Genome assembly of Zosterops borbonicus 15179.</title>
        <authorList>
            <person name="Leroy T."/>
            <person name="Anselmetti Y."/>
            <person name="Tilak M.-K."/>
            <person name="Nabholz B."/>
        </authorList>
    </citation>
    <scope>NUCLEOTIDE SEQUENCE</scope>
    <source>
        <strain evidence="1">HGM_15179</strain>
        <tissue evidence="1">Muscle</tissue>
    </source>
</reference>
<keyword evidence="2" id="KW-1185">Reference proteome</keyword>